<dbReference type="InterPro" id="IPR038765">
    <property type="entry name" value="Papain-like_cys_pep_sf"/>
</dbReference>
<organism evidence="1 2">
    <name type="scientific">Adhaeribacter terreus</name>
    <dbReference type="NCBI Taxonomy" id="529703"/>
    <lineage>
        <taxon>Bacteria</taxon>
        <taxon>Pseudomonadati</taxon>
        <taxon>Bacteroidota</taxon>
        <taxon>Cytophagia</taxon>
        <taxon>Cytophagales</taxon>
        <taxon>Hymenobacteraceae</taxon>
        <taxon>Adhaeribacter</taxon>
    </lineage>
</organism>
<accession>A0ABW0EDT4</accession>
<reference evidence="2" key="1">
    <citation type="journal article" date="2019" name="Int. J. Syst. Evol. Microbiol.">
        <title>The Global Catalogue of Microorganisms (GCM) 10K type strain sequencing project: providing services to taxonomists for standard genome sequencing and annotation.</title>
        <authorList>
            <consortium name="The Broad Institute Genomics Platform"/>
            <consortium name="The Broad Institute Genome Sequencing Center for Infectious Disease"/>
            <person name="Wu L."/>
            <person name="Ma J."/>
        </authorList>
    </citation>
    <scope>NUCLEOTIDE SEQUENCE [LARGE SCALE GENOMIC DNA]</scope>
    <source>
        <strain evidence="2">KACC 12602</strain>
    </source>
</reference>
<protein>
    <submittedName>
        <fullName evidence="1">YiiX/YebB-like N1pC/P60 family cysteine hydrolase</fullName>
    </submittedName>
</protein>
<dbReference type="RefSeq" id="WP_378017760.1">
    <property type="nucleotide sequence ID" value="NZ_JBHSKT010000007.1"/>
</dbReference>
<dbReference type="InterPro" id="IPR024453">
    <property type="entry name" value="Peptidase_C92"/>
</dbReference>
<name>A0ABW0EDT4_9BACT</name>
<dbReference type="Pfam" id="PF05708">
    <property type="entry name" value="Peptidase_C92"/>
    <property type="match status" value="1"/>
</dbReference>
<dbReference type="EMBL" id="JBHSKT010000007">
    <property type="protein sequence ID" value="MFC5271396.1"/>
    <property type="molecule type" value="Genomic_DNA"/>
</dbReference>
<dbReference type="Proteomes" id="UP001596161">
    <property type="component" value="Unassembled WGS sequence"/>
</dbReference>
<dbReference type="SUPFAM" id="SSF54001">
    <property type="entry name" value="Cysteine proteinases"/>
    <property type="match status" value="1"/>
</dbReference>
<evidence type="ECO:0000313" key="1">
    <source>
        <dbReference type="EMBL" id="MFC5271396.1"/>
    </source>
</evidence>
<keyword evidence="2" id="KW-1185">Reference proteome</keyword>
<sequence length="324" mass="37764">MEIDKLKVGDIILIRSNSRISEMVRRLTNSQYSHAILYVGVSSMIDSDGYGVQSNNIQRLLIDDPENAVVLRLKRRGTVQEMFNVETFARQKIGTEYSTEEAKIAAVTKDIEAKNPNRQFCTRFVAQAYDNAGFKLVQNPDYCTPEDLLNSDLLERVPDMLRIASEKELEFANSENPLEKQRDIHNSIFQKARELTGRDIQTFEQLGQVIIEMPEIDQEITNFVRDSGFLTMTEGDIEKNPWHYDAKKMIEHYKHPEQLFEVAKFYATTEEKTRERLILTLNSLKQANKVIPREYFKMEIELYQKLIQFSLQRQTEAMKVLKYS</sequence>
<comment type="caution">
    <text evidence="1">The sequence shown here is derived from an EMBL/GenBank/DDBJ whole genome shotgun (WGS) entry which is preliminary data.</text>
</comment>
<evidence type="ECO:0000313" key="2">
    <source>
        <dbReference type="Proteomes" id="UP001596161"/>
    </source>
</evidence>
<proteinExistence type="predicted"/>
<dbReference type="Gene3D" id="3.90.1720.10">
    <property type="entry name" value="endopeptidase domain like (from Nostoc punctiforme)"/>
    <property type="match status" value="1"/>
</dbReference>
<gene>
    <name evidence="1" type="ORF">ACFPIB_12290</name>
</gene>